<feature type="transmembrane region" description="Helical" evidence="2">
    <location>
        <begin position="45"/>
        <end position="72"/>
    </location>
</feature>
<dbReference type="EMBL" id="JBHMDG010000024">
    <property type="protein sequence ID" value="MFB9314756.1"/>
    <property type="molecule type" value="Genomic_DNA"/>
</dbReference>
<feature type="region of interest" description="Disordered" evidence="1">
    <location>
        <begin position="1"/>
        <end position="35"/>
    </location>
</feature>
<feature type="compositionally biased region" description="Pro residues" evidence="1">
    <location>
        <begin position="21"/>
        <end position="33"/>
    </location>
</feature>
<evidence type="ECO:0000256" key="1">
    <source>
        <dbReference type="SAM" id="MobiDB-lite"/>
    </source>
</evidence>
<sequence length="120" mass="12294">MSEPGPNPYHQSHQPYQPSQAPQPSPYGAPPSPYGYAPPRGTNGLAIASLVSSLVWVCGVGSIAAVICGHVARSQVKRTGEQGAGLALAGLIIGYLGIAVVVLYVVVVLVTVATDPDAFE</sequence>
<dbReference type="RefSeq" id="WP_170215439.1">
    <property type="nucleotide sequence ID" value="NZ_JBHMDG010000024.1"/>
</dbReference>
<evidence type="ECO:0000259" key="3">
    <source>
        <dbReference type="Pfam" id="PF13828"/>
    </source>
</evidence>
<evidence type="ECO:0000256" key="2">
    <source>
        <dbReference type="SAM" id="Phobius"/>
    </source>
</evidence>
<accession>A0ABV5KDE6</accession>
<reference evidence="4 5" key="1">
    <citation type="submission" date="2024-09" db="EMBL/GenBank/DDBJ databases">
        <authorList>
            <person name="Sun Q."/>
            <person name="Mori K."/>
        </authorList>
    </citation>
    <scope>NUCLEOTIDE SEQUENCE [LARGE SCALE GENOMIC DNA]</scope>
    <source>
        <strain evidence="4 5">JCM 9626</strain>
    </source>
</reference>
<dbReference type="InterPro" id="IPR025241">
    <property type="entry name" value="DUF4190"/>
</dbReference>
<feature type="compositionally biased region" description="Low complexity" evidence="1">
    <location>
        <begin position="8"/>
        <end position="20"/>
    </location>
</feature>
<feature type="transmembrane region" description="Helical" evidence="2">
    <location>
        <begin position="84"/>
        <end position="113"/>
    </location>
</feature>
<name>A0ABV5KDE6_9ACTN</name>
<dbReference type="Proteomes" id="UP001589750">
    <property type="component" value="Unassembled WGS sequence"/>
</dbReference>
<evidence type="ECO:0000313" key="4">
    <source>
        <dbReference type="EMBL" id="MFB9314756.1"/>
    </source>
</evidence>
<keyword evidence="2" id="KW-1133">Transmembrane helix</keyword>
<dbReference type="Pfam" id="PF13828">
    <property type="entry name" value="DUF4190"/>
    <property type="match status" value="1"/>
</dbReference>
<gene>
    <name evidence="4" type="ORF">ACFFRI_16990</name>
</gene>
<keyword evidence="2" id="KW-0812">Transmembrane</keyword>
<protein>
    <submittedName>
        <fullName evidence="4">DUF4190 domain-containing protein</fullName>
    </submittedName>
</protein>
<keyword evidence="2" id="KW-0472">Membrane</keyword>
<feature type="domain" description="DUF4190" evidence="3">
    <location>
        <begin position="45"/>
        <end position="104"/>
    </location>
</feature>
<comment type="caution">
    <text evidence="4">The sequence shown here is derived from an EMBL/GenBank/DDBJ whole genome shotgun (WGS) entry which is preliminary data.</text>
</comment>
<organism evidence="4 5">
    <name type="scientific">Nocardioides plantarum</name>
    <dbReference type="NCBI Taxonomy" id="29299"/>
    <lineage>
        <taxon>Bacteria</taxon>
        <taxon>Bacillati</taxon>
        <taxon>Actinomycetota</taxon>
        <taxon>Actinomycetes</taxon>
        <taxon>Propionibacteriales</taxon>
        <taxon>Nocardioidaceae</taxon>
        <taxon>Nocardioides</taxon>
    </lineage>
</organism>
<keyword evidence="5" id="KW-1185">Reference proteome</keyword>
<proteinExistence type="predicted"/>
<evidence type="ECO:0000313" key="5">
    <source>
        <dbReference type="Proteomes" id="UP001589750"/>
    </source>
</evidence>